<gene>
    <name evidence="4" type="ORF">VSU01S_00880</name>
</gene>
<evidence type="ECO:0000313" key="5">
    <source>
        <dbReference type="Proteomes" id="UP000321113"/>
    </source>
</evidence>
<dbReference type="PANTHER" id="PTHR30329">
    <property type="entry name" value="STATOR ELEMENT OF FLAGELLAR MOTOR COMPLEX"/>
    <property type="match status" value="1"/>
</dbReference>
<organism evidence="4 5">
    <name type="scientific">Vibrio superstes NBRC 103154</name>
    <dbReference type="NCBI Taxonomy" id="1219062"/>
    <lineage>
        <taxon>Bacteria</taxon>
        <taxon>Pseudomonadati</taxon>
        <taxon>Pseudomonadota</taxon>
        <taxon>Gammaproteobacteria</taxon>
        <taxon>Vibrionales</taxon>
        <taxon>Vibrionaceae</taxon>
        <taxon>Vibrio</taxon>
    </lineage>
</organism>
<dbReference type="GO" id="GO:0016020">
    <property type="term" value="C:membrane"/>
    <property type="evidence" value="ECO:0007669"/>
    <property type="project" value="UniProtKB-UniRule"/>
</dbReference>
<evidence type="ECO:0000313" key="4">
    <source>
        <dbReference type="EMBL" id="GEM77843.1"/>
    </source>
</evidence>
<evidence type="ECO:0000256" key="2">
    <source>
        <dbReference type="SAM" id="Phobius"/>
    </source>
</evidence>
<dbReference type="PROSITE" id="PS51123">
    <property type="entry name" value="OMPA_2"/>
    <property type="match status" value="1"/>
</dbReference>
<accession>A0A511QKJ0</accession>
<name>A0A511QKJ0_9VIBR</name>
<keyword evidence="2" id="KW-0812">Transmembrane</keyword>
<dbReference type="AlphaFoldDB" id="A0A511QKJ0"/>
<feature type="domain" description="OmpA-like" evidence="3">
    <location>
        <begin position="89"/>
        <end position="244"/>
    </location>
</feature>
<dbReference type="EMBL" id="BJXK01000001">
    <property type="protein sequence ID" value="GEM77843.1"/>
    <property type="molecule type" value="Genomic_DNA"/>
</dbReference>
<dbReference type="InterPro" id="IPR036737">
    <property type="entry name" value="OmpA-like_sf"/>
</dbReference>
<sequence>MRIKRHGEESSYMMSVSDIMSGLMFIFIITLAIFVIDFLISSREHEEKLQELTQILSKFEENDRMRGAMLTDIQDALAKRSIEVDIDVEHGVLRLNENAIRFSTGSADLRGTQLDRLEVVAEVLAEILPCYGSNQPDNGKCLVDTQGKIDSVFIEGHTDNVPIGGRLAQKYKDNWELSADRAMFTYREVTISQPLLASMLNTNTQPVISVSGYGEGRPVPGHEHPYPKSDPINRRIDFRFIMTPPTVTEAQNAMEGNL</sequence>
<proteinExistence type="predicted"/>
<dbReference type="RefSeq" id="WP_235868868.1">
    <property type="nucleotide sequence ID" value="NZ_BJXK01000001.1"/>
</dbReference>
<comment type="caution">
    <text evidence="4">The sequence shown here is derived from an EMBL/GenBank/DDBJ whole genome shotgun (WGS) entry which is preliminary data.</text>
</comment>
<feature type="transmembrane region" description="Helical" evidence="2">
    <location>
        <begin position="20"/>
        <end position="40"/>
    </location>
</feature>
<evidence type="ECO:0000259" key="3">
    <source>
        <dbReference type="PROSITE" id="PS51123"/>
    </source>
</evidence>
<dbReference type="InterPro" id="IPR006665">
    <property type="entry name" value="OmpA-like"/>
</dbReference>
<dbReference type="Gene3D" id="3.30.1330.60">
    <property type="entry name" value="OmpA-like domain"/>
    <property type="match status" value="1"/>
</dbReference>
<keyword evidence="2" id="KW-1133">Transmembrane helix</keyword>
<keyword evidence="5" id="KW-1185">Reference proteome</keyword>
<reference evidence="4 5" key="1">
    <citation type="submission" date="2019-07" db="EMBL/GenBank/DDBJ databases">
        <title>Whole genome shotgun sequence of Vibrio superstes NBRC 103154.</title>
        <authorList>
            <person name="Hosoyama A."/>
            <person name="Uohara A."/>
            <person name="Ohji S."/>
            <person name="Ichikawa N."/>
        </authorList>
    </citation>
    <scope>NUCLEOTIDE SEQUENCE [LARGE SCALE GENOMIC DNA]</scope>
    <source>
        <strain evidence="4 5">NBRC 103154</strain>
    </source>
</reference>
<dbReference type="PANTHER" id="PTHR30329:SF20">
    <property type="entry name" value="EXPORTED PROTEIN"/>
    <property type="match status" value="1"/>
</dbReference>
<evidence type="ECO:0000256" key="1">
    <source>
        <dbReference type="PROSITE-ProRule" id="PRU00473"/>
    </source>
</evidence>
<keyword evidence="4" id="KW-0969">Cilium</keyword>
<dbReference type="SUPFAM" id="SSF103088">
    <property type="entry name" value="OmpA-like"/>
    <property type="match status" value="1"/>
</dbReference>
<keyword evidence="1 2" id="KW-0472">Membrane</keyword>
<protein>
    <submittedName>
        <fullName evidence="4">Flagellar motor protein MotB</fullName>
    </submittedName>
</protein>
<keyword evidence="4" id="KW-0282">Flagellum</keyword>
<keyword evidence="4" id="KW-0966">Cell projection</keyword>
<dbReference type="InterPro" id="IPR050330">
    <property type="entry name" value="Bact_OuterMem_StrucFunc"/>
</dbReference>
<dbReference type="Proteomes" id="UP000321113">
    <property type="component" value="Unassembled WGS sequence"/>
</dbReference>